<evidence type="ECO:0000256" key="2">
    <source>
        <dbReference type="ARBA" id="ARBA00023180"/>
    </source>
</evidence>
<feature type="chain" id="PRO_5046579541" evidence="3">
    <location>
        <begin position="22"/>
        <end position="482"/>
    </location>
</feature>
<proteinExistence type="predicted"/>
<evidence type="ECO:0000256" key="3">
    <source>
        <dbReference type="SAM" id="SignalP"/>
    </source>
</evidence>
<gene>
    <name evidence="4" type="ORF">IC610_17570</name>
</gene>
<dbReference type="Gene3D" id="2.160.20.10">
    <property type="entry name" value="Single-stranded right-handed beta-helix, Pectin lyase-like"/>
    <property type="match status" value="1"/>
</dbReference>
<evidence type="ECO:0000256" key="1">
    <source>
        <dbReference type="ARBA" id="ARBA00022723"/>
    </source>
</evidence>
<dbReference type="EMBL" id="JACYFS010000007">
    <property type="protein sequence ID" value="MBD8084223.1"/>
    <property type="molecule type" value="Genomic_DNA"/>
</dbReference>
<evidence type="ECO:0000313" key="5">
    <source>
        <dbReference type="Proteomes" id="UP000637299"/>
    </source>
</evidence>
<reference evidence="4 5" key="1">
    <citation type="submission" date="2020-09" db="EMBL/GenBank/DDBJ databases">
        <title>Genome seq and assembly of Chryseobacterium sp.</title>
        <authorList>
            <person name="Chhetri G."/>
        </authorList>
    </citation>
    <scope>NUCLEOTIDE SEQUENCE [LARGE SCALE GENOMIC DNA]</scope>
    <source>
        <strain evidence="4 5">GCR10</strain>
    </source>
</reference>
<keyword evidence="3" id="KW-0732">Signal</keyword>
<comment type="caution">
    <text evidence="4">The sequence shown here is derived from an EMBL/GenBank/DDBJ whole genome shotgun (WGS) entry which is preliminary data.</text>
</comment>
<dbReference type="InterPro" id="IPR052063">
    <property type="entry name" value="Polysaccharide_Lyase_1"/>
</dbReference>
<dbReference type="PANTHER" id="PTHR42970">
    <property type="entry name" value="PECTATE LYASE C-RELATED"/>
    <property type="match status" value="1"/>
</dbReference>
<organism evidence="4 5">
    <name type="scientific">Chryseobacterium caseinilyticum</name>
    <dbReference type="NCBI Taxonomy" id="2771428"/>
    <lineage>
        <taxon>Bacteria</taxon>
        <taxon>Pseudomonadati</taxon>
        <taxon>Bacteroidota</taxon>
        <taxon>Flavobacteriia</taxon>
        <taxon>Flavobacteriales</taxon>
        <taxon>Weeksellaceae</taxon>
        <taxon>Chryseobacterium group</taxon>
        <taxon>Chryseobacterium</taxon>
    </lineage>
</organism>
<keyword evidence="1" id="KW-0479">Metal-binding</keyword>
<name>A0ABR8ZHE3_9FLAO</name>
<dbReference type="GO" id="GO:0016829">
    <property type="term" value="F:lyase activity"/>
    <property type="evidence" value="ECO:0007669"/>
    <property type="project" value="UniProtKB-KW"/>
</dbReference>
<feature type="signal peptide" evidence="3">
    <location>
        <begin position="1"/>
        <end position="21"/>
    </location>
</feature>
<dbReference type="InterPro" id="IPR012334">
    <property type="entry name" value="Pectin_lyas_fold"/>
</dbReference>
<keyword evidence="5" id="KW-1185">Reference proteome</keyword>
<dbReference type="SUPFAM" id="SSF51126">
    <property type="entry name" value="Pectin lyase-like"/>
    <property type="match status" value="1"/>
</dbReference>
<evidence type="ECO:0000313" key="4">
    <source>
        <dbReference type="EMBL" id="MBD8084223.1"/>
    </source>
</evidence>
<keyword evidence="4" id="KW-0456">Lyase</keyword>
<accession>A0ABR8ZHE3</accession>
<keyword evidence="2" id="KW-0325">Glycoprotein</keyword>
<dbReference type="Proteomes" id="UP000637299">
    <property type="component" value="Unassembled WGS sequence"/>
</dbReference>
<dbReference type="PANTHER" id="PTHR42970:SF1">
    <property type="entry name" value="PECTATE LYASE C-RELATED"/>
    <property type="match status" value="1"/>
</dbReference>
<protein>
    <submittedName>
        <fullName evidence="4">Pectate lyase</fullName>
    </submittedName>
</protein>
<dbReference type="PROSITE" id="PS51257">
    <property type="entry name" value="PROKAR_LIPOPROTEIN"/>
    <property type="match status" value="1"/>
</dbReference>
<dbReference type="RefSeq" id="WP_191738003.1">
    <property type="nucleotide sequence ID" value="NZ_JACYFS010000007.1"/>
</dbReference>
<sequence length="482" mass="53307">MKYAFSSLFLLGILSLQSCTSQVKTSANSETVVSGKLISFPGAEGFGKFTTGGRGGKVLFITKLTDDGSEGTLRHALEQKGPRYIVFKTAGTIFLESPLRIKEGDVTIAGQTAPGDGITVANYETFVAADNVIIRYMRFRMGDKKKYEGDALGARFIKNLIVDHCSMSWSTDEAVSIYVNENTTLQWCVITESLRNSAHQKGAHGYGGIAGGKFASFHHNIYANHDSRNPRLGEYAGSKFALTDLTDFRNNVIYNWGHNNVYGGEGMNVNMVNNYYKPGPATMTNKRIVAIDKNEKEGTEVYNIWGKYYISGNVVEGSPEVTADNWNLGVFNQMKPAYKLTDADKNSIKINQPHDIQNNVKTDSPKEAYEKILKIGGASLVRDAVDLRVLEHVKKGTFSHKGSLGSDNGIIDSQEDVGGFPKLKMGKIPLDSDNDGMPDEWEIKNNLDPKTANANRKDLDQNYDNIEVYMNDLVKKITENQR</sequence>
<dbReference type="InterPro" id="IPR011050">
    <property type="entry name" value="Pectin_lyase_fold/virulence"/>
</dbReference>